<reference evidence="1 2" key="1">
    <citation type="journal article" date="2015" name="Int. J. Syst. Evol. Microbiol.">
        <title>Amycolatopsis rhabdoformis sp. nov., an actinomycete isolated from a tropical forest soil.</title>
        <authorList>
            <person name="Souza W.R."/>
            <person name="Silva R.E."/>
            <person name="Goodfellow M."/>
            <person name="Busarakam K."/>
            <person name="Figueiro F.S."/>
            <person name="Ferreira D."/>
            <person name="Rodrigues-Filho E."/>
            <person name="Moraes L.A.B."/>
            <person name="Zucchi T.D."/>
        </authorList>
    </citation>
    <scope>NUCLEOTIDE SEQUENCE [LARGE SCALE GENOMIC DNA]</scope>
    <source>
        <strain evidence="1 2">NCIMB 14900</strain>
    </source>
</reference>
<dbReference type="Proteomes" id="UP001330812">
    <property type="component" value="Chromosome"/>
</dbReference>
<gene>
    <name evidence="1" type="ORF">VSH64_34950</name>
</gene>
<evidence type="ECO:0000313" key="2">
    <source>
        <dbReference type="Proteomes" id="UP001330812"/>
    </source>
</evidence>
<name>A0ABZ1I255_9PSEU</name>
<keyword evidence="2" id="KW-1185">Reference proteome</keyword>
<evidence type="ECO:0000313" key="1">
    <source>
        <dbReference type="EMBL" id="WSE28011.1"/>
    </source>
</evidence>
<accession>A0ABZ1I255</accession>
<protein>
    <recommendedName>
        <fullName evidence="3">Helix-turn-helix domain-containing protein</fullName>
    </recommendedName>
</protein>
<organism evidence="1 2">
    <name type="scientific">Amycolatopsis rhabdoformis</name>
    <dbReference type="NCBI Taxonomy" id="1448059"/>
    <lineage>
        <taxon>Bacteria</taxon>
        <taxon>Bacillati</taxon>
        <taxon>Actinomycetota</taxon>
        <taxon>Actinomycetes</taxon>
        <taxon>Pseudonocardiales</taxon>
        <taxon>Pseudonocardiaceae</taxon>
        <taxon>Amycolatopsis</taxon>
    </lineage>
</organism>
<dbReference type="EMBL" id="CP142149">
    <property type="protein sequence ID" value="WSE28011.1"/>
    <property type="molecule type" value="Genomic_DNA"/>
</dbReference>
<evidence type="ECO:0008006" key="3">
    <source>
        <dbReference type="Google" id="ProtNLM"/>
    </source>
</evidence>
<sequence>MHDDNGFDPDEQPATRREMVGAYVRRSKRKQGVGIRKAFVQQGGRGRHARPGPLAKLVRNSDHIALNAYLFARMLGSSDPWDVQLDSGVWVRALNLDDRHPTAARSLVSKALRRLEDDKLITRTRIGRKSVVSLKHESGNGDTYTQITGERDDPYLQIPLCYWTNDWHRRLTLPGLAMLLIALDAERQFWLPADDVHKWYGVSASTANRGYADLEANGLLDSKYCKVRNDLSADGLERRLMRRLIGDVAKPARRPKLEKIVADVETAANLPAVPRLRAV</sequence>
<dbReference type="RefSeq" id="WP_326567014.1">
    <property type="nucleotide sequence ID" value="NZ_CP142149.1"/>
</dbReference>
<proteinExistence type="predicted"/>